<dbReference type="CDD" id="cd05466">
    <property type="entry name" value="PBP2_LTTR_substrate"/>
    <property type="match status" value="1"/>
</dbReference>
<evidence type="ECO:0000259" key="5">
    <source>
        <dbReference type="PROSITE" id="PS50931"/>
    </source>
</evidence>
<dbReference type="Gene3D" id="3.40.190.290">
    <property type="match status" value="1"/>
</dbReference>
<dbReference type="InterPro" id="IPR005119">
    <property type="entry name" value="LysR_subst-bd"/>
</dbReference>
<organism evidence="6 7">
    <name type="scientific">Paenibacillus dendrobii</name>
    <dbReference type="NCBI Taxonomy" id="2691084"/>
    <lineage>
        <taxon>Bacteria</taxon>
        <taxon>Bacillati</taxon>
        <taxon>Bacillota</taxon>
        <taxon>Bacilli</taxon>
        <taxon>Bacillales</taxon>
        <taxon>Paenibacillaceae</taxon>
        <taxon>Paenibacillus</taxon>
    </lineage>
</organism>
<reference evidence="6 7" key="1">
    <citation type="submission" date="2019-12" db="EMBL/GenBank/DDBJ databases">
        <title>Paenibacillus sp. nov., an endophytic bacterium isolated from the stem of Dendrobium.</title>
        <authorList>
            <person name="Zhao R."/>
        </authorList>
    </citation>
    <scope>NUCLEOTIDE SEQUENCE [LARGE SCALE GENOMIC DNA]</scope>
    <source>
        <strain evidence="6 7">HJL G12</strain>
    </source>
</reference>
<dbReference type="RefSeq" id="WP_160497343.1">
    <property type="nucleotide sequence ID" value="NZ_WUBI01000001.1"/>
</dbReference>
<protein>
    <submittedName>
        <fullName evidence="6">LysR family transcriptional regulator</fullName>
    </submittedName>
</protein>
<dbReference type="Gene3D" id="1.10.10.10">
    <property type="entry name" value="Winged helix-like DNA-binding domain superfamily/Winged helix DNA-binding domain"/>
    <property type="match status" value="1"/>
</dbReference>
<dbReference type="Pfam" id="PF03466">
    <property type="entry name" value="LysR_substrate"/>
    <property type="match status" value="1"/>
</dbReference>
<dbReference type="SUPFAM" id="SSF46785">
    <property type="entry name" value="Winged helix' DNA-binding domain"/>
    <property type="match status" value="1"/>
</dbReference>
<dbReference type="GO" id="GO:0003700">
    <property type="term" value="F:DNA-binding transcription factor activity"/>
    <property type="evidence" value="ECO:0007669"/>
    <property type="project" value="InterPro"/>
</dbReference>
<dbReference type="EMBL" id="WUBI01000001">
    <property type="protein sequence ID" value="MWV43878.1"/>
    <property type="molecule type" value="Genomic_DNA"/>
</dbReference>
<keyword evidence="3" id="KW-0238">DNA-binding</keyword>
<proteinExistence type="inferred from homology"/>
<dbReference type="SUPFAM" id="SSF53850">
    <property type="entry name" value="Periplasmic binding protein-like II"/>
    <property type="match status" value="1"/>
</dbReference>
<keyword evidence="2" id="KW-0805">Transcription regulation</keyword>
<name>A0A7X3IH72_9BACL</name>
<dbReference type="PANTHER" id="PTHR30419:SF28">
    <property type="entry name" value="HTH-TYPE TRANSCRIPTIONAL REGULATOR BSDA"/>
    <property type="match status" value="1"/>
</dbReference>
<comment type="similarity">
    <text evidence="1">Belongs to the LysR transcriptional regulatory family.</text>
</comment>
<dbReference type="Proteomes" id="UP000460318">
    <property type="component" value="Unassembled WGS sequence"/>
</dbReference>
<evidence type="ECO:0000313" key="7">
    <source>
        <dbReference type="Proteomes" id="UP000460318"/>
    </source>
</evidence>
<dbReference type="GO" id="GO:0005829">
    <property type="term" value="C:cytosol"/>
    <property type="evidence" value="ECO:0007669"/>
    <property type="project" value="TreeGrafter"/>
</dbReference>
<dbReference type="InterPro" id="IPR036390">
    <property type="entry name" value="WH_DNA-bd_sf"/>
</dbReference>
<dbReference type="FunFam" id="1.10.10.10:FF:000001">
    <property type="entry name" value="LysR family transcriptional regulator"/>
    <property type="match status" value="1"/>
</dbReference>
<dbReference type="InterPro" id="IPR000847">
    <property type="entry name" value="LysR_HTH_N"/>
</dbReference>
<sequence length="294" mass="32614">MDIRQLRYFIAIAEERKISAAAQRLHMSQPPLSQQLKAMEEELGTLLLERTGKLLELTESGKALYRYALQVTQLMEEAVTEVKEVGDGVKGSLNLGINTLSSVELPGLLHQFRSRYPHVTYKIQQNESSRLCELVKNRVLELAIIRLPLELDDFSVLHLQAEPFYFITSQQMPALGSAVALSDLQEIPLMLPSTEGLGVYYTIQMAFSAQHLKPNIIAECSDIPLLLQLVSSGFGSAIVPETVIAQLPGRGIRAFPITDDHLSGSMGLISLKGHHLSAAAQHFMELIQIRTTEK</sequence>
<feature type="domain" description="HTH lysR-type" evidence="5">
    <location>
        <begin position="1"/>
        <end position="58"/>
    </location>
</feature>
<dbReference type="PANTHER" id="PTHR30419">
    <property type="entry name" value="HTH-TYPE TRANSCRIPTIONAL REGULATOR YBHD"/>
    <property type="match status" value="1"/>
</dbReference>
<dbReference type="Pfam" id="PF00126">
    <property type="entry name" value="HTH_1"/>
    <property type="match status" value="1"/>
</dbReference>
<dbReference type="PRINTS" id="PR00039">
    <property type="entry name" value="HTHLYSR"/>
</dbReference>
<evidence type="ECO:0000313" key="6">
    <source>
        <dbReference type="EMBL" id="MWV43878.1"/>
    </source>
</evidence>
<keyword evidence="7" id="KW-1185">Reference proteome</keyword>
<dbReference type="InterPro" id="IPR050950">
    <property type="entry name" value="HTH-type_LysR_regulators"/>
</dbReference>
<evidence type="ECO:0000256" key="1">
    <source>
        <dbReference type="ARBA" id="ARBA00009437"/>
    </source>
</evidence>
<gene>
    <name evidence="6" type="ORF">GRF59_09545</name>
</gene>
<evidence type="ECO:0000256" key="2">
    <source>
        <dbReference type="ARBA" id="ARBA00023015"/>
    </source>
</evidence>
<evidence type="ECO:0000256" key="4">
    <source>
        <dbReference type="ARBA" id="ARBA00023163"/>
    </source>
</evidence>
<dbReference type="AlphaFoldDB" id="A0A7X3IH72"/>
<evidence type="ECO:0000256" key="3">
    <source>
        <dbReference type="ARBA" id="ARBA00023125"/>
    </source>
</evidence>
<dbReference type="GO" id="GO:0003677">
    <property type="term" value="F:DNA binding"/>
    <property type="evidence" value="ECO:0007669"/>
    <property type="project" value="UniProtKB-KW"/>
</dbReference>
<keyword evidence="4" id="KW-0804">Transcription</keyword>
<comment type="caution">
    <text evidence="6">The sequence shown here is derived from an EMBL/GenBank/DDBJ whole genome shotgun (WGS) entry which is preliminary data.</text>
</comment>
<accession>A0A7X3IH72</accession>
<dbReference type="PROSITE" id="PS50931">
    <property type="entry name" value="HTH_LYSR"/>
    <property type="match status" value="1"/>
</dbReference>
<dbReference type="InterPro" id="IPR036388">
    <property type="entry name" value="WH-like_DNA-bd_sf"/>
</dbReference>